<evidence type="ECO:0000256" key="5">
    <source>
        <dbReference type="SAM" id="Phobius"/>
    </source>
</evidence>
<keyword evidence="7" id="KW-1185">Reference proteome</keyword>
<dbReference type="PATRIC" id="fig|480391.4.peg.818"/>
<sequence length="278" mass="32062">MSNDTNILGYHPGSTFFHQLNGTTKILGLVLLTLIGMISFNTWYLILLCVLSVVAFISAKIKWQEVRTLTIAIILFTLLNLVLIYAFGPNYGSALYHSRHVIIGGNSFFALTWEELFYLFNMFLKYLFAVPLVYVFLFTTNPSEFAASLNRIGIPYKISYSIAIALRYIPDVQYEFHQISLSQQARGLELSKKAHLWRRLTSSSRILIPLIFNSLDRIETVSRAMRLRRFGTRKTRTWYMNKPGSKKDWWMLGIIVGLTILGLLLFIVDSGRYFNPFK</sequence>
<feature type="transmembrane region" description="Helical" evidence="5">
    <location>
        <begin position="69"/>
        <end position="88"/>
    </location>
</feature>
<evidence type="ECO:0000256" key="2">
    <source>
        <dbReference type="ARBA" id="ARBA00022692"/>
    </source>
</evidence>
<dbReference type="InterPro" id="IPR003339">
    <property type="entry name" value="ABC/ECF_trnsptr_transmembrane"/>
</dbReference>
<evidence type="ECO:0000313" key="6">
    <source>
        <dbReference type="EMBL" id="KRO24605.1"/>
    </source>
</evidence>
<dbReference type="CDD" id="cd16914">
    <property type="entry name" value="EcfT"/>
    <property type="match status" value="1"/>
</dbReference>
<keyword evidence="4 5" id="KW-0472">Membrane</keyword>
<gene>
    <name evidence="6" type="ORF">IV88_GL000807</name>
</gene>
<dbReference type="PANTHER" id="PTHR33514">
    <property type="entry name" value="PROTEIN ABCI12, CHLOROPLASTIC"/>
    <property type="match status" value="1"/>
</dbReference>
<dbReference type="OrthoDB" id="8635523at2"/>
<evidence type="ECO:0000256" key="3">
    <source>
        <dbReference type="ARBA" id="ARBA00022989"/>
    </source>
</evidence>
<comment type="subcellular location">
    <subcellularLocation>
        <location evidence="1">Membrane</location>
        <topology evidence="1">Multi-pass membrane protein</topology>
    </subcellularLocation>
</comment>
<dbReference type="AlphaFoldDB" id="A0A0R2NKQ3"/>
<keyword evidence="2 5" id="KW-0812">Transmembrane</keyword>
<evidence type="ECO:0000256" key="1">
    <source>
        <dbReference type="ARBA" id="ARBA00004141"/>
    </source>
</evidence>
<feature type="transmembrane region" description="Helical" evidence="5">
    <location>
        <begin position="116"/>
        <end position="137"/>
    </location>
</feature>
<reference evidence="6 7" key="1">
    <citation type="journal article" date="2015" name="Genome Announc.">
        <title>Expanding the biotechnology potential of lactobacilli through comparative genomics of 213 strains and associated genera.</title>
        <authorList>
            <person name="Sun Z."/>
            <person name="Harris H.M."/>
            <person name="McCann A."/>
            <person name="Guo C."/>
            <person name="Argimon S."/>
            <person name="Zhang W."/>
            <person name="Yang X."/>
            <person name="Jeffery I.B."/>
            <person name="Cooney J.C."/>
            <person name="Kagawa T.F."/>
            <person name="Liu W."/>
            <person name="Song Y."/>
            <person name="Salvetti E."/>
            <person name="Wrobel A."/>
            <person name="Rasinkangas P."/>
            <person name="Parkhill J."/>
            <person name="Rea M.C."/>
            <person name="O'Sullivan O."/>
            <person name="Ritari J."/>
            <person name="Douillard F.P."/>
            <person name="Paul Ross R."/>
            <person name="Yang R."/>
            <person name="Briner A.E."/>
            <person name="Felis G.E."/>
            <person name="de Vos W.M."/>
            <person name="Barrangou R."/>
            <person name="Klaenhammer T.R."/>
            <person name="Caufield P.W."/>
            <person name="Cui Y."/>
            <person name="Zhang H."/>
            <person name="O'Toole P.W."/>
        </authorList>
    </citation>
    <scope>NUCLEOTIDE SEQUENCE [LARGE SCALE GENOMIC DNA]</scope>
    <source>
        <strain evidence="6 7">DSM 23026</strain>
    </source>
</reference>
<dbReference type="EMBL" id="JQCQ01000025">
    <property type="protein sequence ID" value="KRO24605.1"/>
    <property type="molecule type" value="Genomic_DNA"/>
</dbReference>
<proteinExistence type="predicted"/>
<evidence type="ECO:0000313" key="7">
    <source>
        <dbReference type="Proteomes" id="UP000051249"/>
    </source>
</evidence>
<name>A0A0R2NKQ3_9LACO</name>
<dbReference type="Pfam" id="PF02361">
    <property type="entry name" value="CbiQ"/>
    <property type="match status" value="1"/>
</dbReference>
<dbReference type="GO" id="GO:0005886">
    <property type="term" value="C:plasma membrane"/>
    <property type="evidence" value="ECO:0007669"/>
    <property type="project" value="TreeGrafter"/>
</dbReference>
<feature type="transmembrane region" description="Helical" evidence="5">
    <location>
        <begin position="26"/>
        <end position="57"/>
    </location>
</feature>
<organism evidence="6 7">
    <name type="scientific">Pediococcus argentinicus</name>
    <dbReference type="NCBI Taxonomy" id="480391"/>
    <lineage>
        <taxon>Bacteria</taxon>
        <taxon>Bacillati</taxon>
        <taxon>Bacillota</taxon>
        <taxon>Bacilli</taxon>
        <taxon>Lactobacillales</taxon>
        <taxon>Lactobacillaceae</taxon>
        <taxon>Pediococcus</taxon>
    </lineage>
</organism>
<evidence type="ECO:0000256" key="4">
    <source>
        <dbReference type="ARBA" id="ARBA00023136"/>
    </source>
</evidence>
<dbReference type="Proteomes" id="UP000051249">
    <property type="component" value="Unassembled WGS sequence"/>
</dbReference>
<dbReference type="PANTHER" id="PTHR33514:SF1">
    <property type="entry name" value="ABC TRANSPORTER PERMEASE"/>
    <property type="match status" value="1"/>
</dbReference>
<comment type="caution">
    <text evidence="6">The sequence shown here is derived from an EMBL/GenBank/DDBJ whole genome shotgun (WGS) entry which is preliminary data.</text>
</comment>
<dbReference type="RefSeq" id="WP_057799928.1">
    <property type="nucleotide sequence ID" value="NZ_BJZZ01000024.1"/>
</dbReference>
<feature type="transmembrane region" description="Helical" evidence="5">
    <location>
        <begin position="249"/>
        <end position="268"/>
    </location>
</feature>
<accession>A0A0R2NKQ3</accession>
<keyword evidence="3 5" id="KW-1133">Transmembrane helix</keyword>
<protein>
    <submittedName>
        <fullName evidence="6">Cobalt transport protein</fullName>
    </submittedName>
</protein>